<dbReference type="Proteomes" id="UP000283341">
    <property type="component" value="Unassembled WGS sequence"/>
</dbReference>
<dbReference type="RefSeq" id="WP_118403160.1">
    <property type="nucleotide sequence ID" value="NZ_JBEJJZ010000063.1"/>
</dbReference>
<evidence type="ECO:0000256" key="2">
    <source>
        <dbReference type="ARBA" id="ARBA00022723"/>
    </source>
</evidence>
<gene>
    <name evidence="7" type="ORF">DWX97_17300</name>
</gene>
<keyword evidence="3" id="KW-0460">Magnesium</keyword>
<dbReference type="Pfam" id="PF02776">
    <property type="entry name" value="TPP_enzyme_N"/>
    <property type="match status" value="1"/>
</dbReference>
<evidence type="ECO:0000256" key="1">
    <source>
        <dbReference type="ARBA" id="ARBA00022679"/>
    </source>
</evidence>
<sequence length="585" mass="65552">MGNFYTNERNVQIVLFLLKANGIKKVVASPGATNITVVASMQNDSFFEMYSAADERSAAYIACGLAAESGEPVVLSCTGATASRNYMPGLTEAFYRKLPLIAITSSKSSSMIAQLVAQVTDRTSPPSDVVKRSVLAGIVKDEDDEWDCMIKINQALSTLKQNGGGPIHINLETTHSDDFSVEKLPKARIIKCITGYDKFPQIPSGRIGVFIGSHNRWTDEESELLDRFCASNNAVALCDHTSNYKGKYRVLFSLPLSQDNYIPKLSQFDLLIHIGEVSGEYSGLNCLQVKEVWRVNEDGEIRDTFHQLTHVFDMSESNFFEHYIKWDTPMSDSFLTSYKEEYRRILNKMPEIPFSNIWVAKQLAPRLPESSVLHLGILNTLRSWNFFEIPDSVLSYSNVGGFGIDGCLSTLIGASLVHKDKLYFGLFGDLAFFYDMNVVSNRHVGANLRILLINNGKGVEFRNYNHQAAQFEEAADAFIAAAGHYGNQSPELIKHYAQDLGYEYLCASTKEEFEQVVSRYLTSEITDKPILFEVFTNTEEEKKALKMVRSIESDSSMVIKKALKNAVKQTLGEKAIEQVRKTFKN</sequence>
<dbReference type="EMBL" id="QRVJ01000017">
    <property type="protein sequence ID" value="RGS35017.1"/>
    <property type="molecule type" value="Genomic_DNA"/>
</dbReference>
<keyword evidence="4" id="KW-0786">Thiamine pyrophosphate</keyword>
<reference evidence="7 8" key="1">
    <citation type="submission" date="2018-08" db="EMBL/GenBank/DDBJ databases">
        <title>A genome reference for cultivated species of the human gut microbiota.</title>
        <authorList>
            <person name="Zou Y."/>
            <person name="Xue W."/>
            <person name="Luo G."/>
        </authorList>
    </citation>
    <scope>NUCLEOTIDE SEQUENCE [LARGE SCALE GENOMIC DNA]</scope>
    <source>
        <strain evidence="7 8">AF22-3AC</strain>
    </source>
</reference>
<comment type="caution">
    <text evidence="7">The sequence shown here is derived from an EMBL/GenBank/DDBJ whole genome shotgun (WGS) entry which is preliminary data.</text>
</comment>
<feature type="domain" description="Thiamine pyrophosphate enzyme N-terminal TPP-binding" evidence="6">
    <location>
        <begin position="13"/>
        <end position="118"/>
    </location>
</feature>
<dbReference type="InterPro" id="IPR012001">
    <property type="entry name" value="Thiamin_PyroP_enz_TPP-bd_dom"/>
</dbReference>
<evidence type="ECO:0000256" key="4">
    <source>
        <dbReference type="ARBA" id="ARBA00023052"/>
    </source>
</evidence>
<keyword evidence="2" id="KW-0479">Metal-binding</keyword>
<protein>
    <submittedName>
        <fullName evidence="7">2-succinyl-5-enolpyruvyl-6-hydroxy-3-cyclohexene-1-carboxylate synthase</fullName>
    </submittedName>
</protein>
<name>A0A412IDR9_9BACE</name>
<proteinExistence type="predicted"/>
<dbReference type="InterPro" id="IPR029061">
    <property type="entry name" value="THDP-binding"/>
</dbReference>
<dbReference type="GO" id="GO:0070204">
    <property type="term" value="F:2-succinyl-5-enolpyruvyl-6-hydroxy-3-cyclohexene-1-carboxylic-acid synthase activity"/>
    <property type="evidence" value="ECO:0007669"/>
    <property type="project" value="InterPro"/>
</dbReference>
<dbReference type="InterPro" id="IPR004433">
    <property type="entry name" value="MenaQ_synth_MenD"/>
</dbReference>
<evidence type="ECO:0000256" key="3">
    <source>
        <dbReference type="ARBA" id="ARBA00022842"/>
    </source>
</evidence>
<organism evidence="7 8">
    <name type="scientific">Bacteroides cellulosilyticus</name>
    <dbReference type="NCBI Taxonomy" id="246787"/>
    <lineage>
        <taxon>Bacteria</taxon>
        <taxon>Pseudomonadati</taxon>
        <taxon>Bacteroidota</taxon>
        <taxon>Bacteroidia</taxon>
        <taxon>Bacteroidales</taxon>
        <taxon>Bacteroidaceae</taxon>
        <taxon>Bacteroides</taxon>
    </lineage>
</organism>
<dbReference type="PIRSF" id="PIRSF004983">
    <property type="entry name" value="MenD"/>
    <property type="match status" value="1"/>
</dbReference>
<evidence type="ECO:0000259" key="6">
    <source>
        <dbReference type="Pfam" id="PF02776"/>
    </source>
</evidence>
<dbReference type="CDD" id="cd07037">
    <property type="entry name" value="TPP_PYR_MenD"/>
    <property type="match status" value="1"/>
</dbReference>
<dbReference type="Gene3D" id="3.40.50.970">
    <property type="match status" value="2"/>
</dbReference>
<dbReference type="GO" id="GO:0046872">
    <property type="term" value="F:metal ion binding"/>
    <property type="evidence" value="ECO:0007669"/>
    <property type="project" value="UniProtKB-KW"/>
</dbReference>
<keyword evidence="1" id="KW-0808">Transferase</keyword>
<keyword evidence="5" id="KW-0464">Manganese</keyword>
<dbReference type="Gene3D" id="3.40.50.1220">
    <property type="entry name" value="TPP-binding domain"/>
    <property type="match status" value="1"/>
</dbReference>
<dbReference type="GO" id="GO:0009234">
    <property type="term" value="P:menaquinone biosynthetic process"/>
    <property type="evidence" value="ECO:0007669"/>
    <property type="project" value="InterPro"/>
</dbReference>
<dbReference type="GO" id="GO:0030976">
    <property type="term" value="F:thiamine pyrophosphate binding"/>
    <property type="evidence" value="ECO:0007669"/>
    <property type="project" value="InterPro"/>
</dbReference>
<dbReference type="PANTHER" id="PTHR42916">
    <property type="entry name" value="2-SUCCINYL-5-ENOLPYRUVYL-6-HYDROXY-3-CYCLOHEXENE-1-CARBOXYLATE SYNTHASE"/>
    <property type="match status" value="1"/>
</dbReference>
<dbReference type="AlphaFoldDB" id="A0A412IDR9"/>
<evidence type="ECO:0000313" key="7">
    <source>
        <dbReference type="EMBL" id="RGS35017.1"/>
    </source>
</evidence>
<evidence type="ECO:0000313" key="8">
    <source>
        <dbReference type="Proteomes" id="UP000283341"/>
    </source>
</evidence>
<accession>A0A412IDR9</accession>
<dbReference type="PANTHER" id="PTHR42916:SF1">
    <property type="entry name" value="PROTEIN PHYLLO, CHLOROPLASTIC"/>
    <property type="match status" value="1"/>
</dbReference>
<evidence type="ECO:0000256" key="5">
    <source>
        <dbReference type="ARBA" id="ARBA00023211"/>
    </source>
</evidence>
<dbReference type="SUPFAM" id="SSF52518">
    <property type="entry name" value="Thiamin diphosphate-binding fold (THDP-binding)"/>
    <property type="match status" value="2"/>
</dbReference>